<comment type="similarity">
    <text evidence="1">Belongs to the WD repeat CDC20/Fizzy family.</text>
</comment>
<dbReference type="PROSITE" id="PS50294">
    <property type="entry name" value="WD_REPEATS_REGION"/>
    <property type="match status" value="2"/>
</dbReference>
<dbReference type="CDD" id="cd00200">
    <property type="entry name" value="WD40"/>
    <property type="match status" value="1"/>
</dbReference>
<feature type="repeat" description="WD" evidence="5">
    <location>
        <begin position="102"/>
        <end position="143"/>
    </location>
</feature>
<dbReference type="Proteomes" id="UP001230188">
    <property type="component" value="Unassembled WGS sequence"/>
</dbReference>
<dbReference type="AlphaFoldDB" id="A0AAD7UKD0"/>
<comment type="caution">
    <text evidence="7">The sequence shown here is derived from an EMBL/GenBank/DDBJ whole genome shotgun (WGS) entry which is preliminary data.</text>
</comment>
<evidence type="ECO:0000259" key="6">
    <source>
        <dbReference type="Pfam" id="PF24807"/>
    </source>
</evidence>
<proteinExistence type="inferred from homology"/>
<dbReference type="GO" id="GO:0010997">
    <property type="term" value="F:anaphase-promoting complex binding"/>
    <property type="evidence" value="ECO:0007669"/>
    <property type="project" value="InterPro"/>
</dbReference>
<dbReference type="PANTHER" id="PTHR19918:SF1">
    <property type="entry name" value="FIZZY-RELATED PROTEIN HOMOLOG"/>
    <property type="match status" value="1"/>
</dbReference>
<protein>
    <recommendedName>
        <fullName evidence="6">CDC20/Fizzy WD40 domain-containing protein</fullName>
    </recommendedName>
</protein>
<keyword evidence="2 5" id="KW-0853">WD repeat</keyword>
<dbReference type="InterPro" id="IPR001680">
    <property type="entry name" value="WD40_rpt"/>
</dbReference>
<dbReference type="InterPro" id="IPR033010">
    <property type="entry name" value="Cdc20/Fizzy"/>
</dbReference>
<reference evidence="7" key="1">
    <citation type="submission" date="2023-01" db="EMBL/GenBank/DDBJ databases">
        <title>Metagenome sequencing of chrysophaentin producing Chrysophaeum taylorii.</title>
        <authorList>
            <person name="Davison J."/>
            <person name="Bewley C."/>
        </authorList>
    </citation>
    <scope>NUCLEOTIDE SEQUENCE</scope>
    <source>
        <strain evidence="7">NIES-1699</strain>
    </source>
</reference>
<evidence type="ECO:0000313" key="8">
    <source>
        <dbReference type="Proteomes" id="UP001230188"/>
    </source>
</evidence>
<feature type="repeat" description="WD" evidence="5">
    <location>
        <begin position="331"/>
        <end position="363"/>
    </location>
</feature>
<dbReference type="PROSITE" id="PS50082">
    <property type="entry name" value="WD_REPEATS_2"/>
    <property type="match status" value="4"/>
</dbReference>
<dbReference type="PANTHER" id="PTHR19918">
    <property type="entry name" value="CELL DIVISION CYCLE 20 CDC20 FIZZY -RELATED"/>
    <property type="match status" value="1"/>
</dbReference>
<evidence type="ECO:0000256" key="1">
    <source>
        <dbReference type="ARBA" id="ARBA00006445"/>
    </source>
</evidence>
<dbReference type="Pfam" id="PF24807">
    <property type="entry name" value="WD40_CDC20-Fz"/>
    <property type="match status" value="1"/>
</dbReference>
<dbReference type="InterPro" id="IPR036322">
    <property type="entry name" value="WD40_repeat_dom_sf"/>
</dbReference>
<dbReference type="GO" id="GO:1905786">
    <property type="term" value="P:positive regulation of anaphase-promoting complex-dependent catabolic process"/>
    <property type="evidence" value="ECO:0007669"/>
    <property type="project" value="TreeGrafter"/>
</dbReference>
<evidence type="ECO:0000313" key="7">
    <source>
        <dbReference type="EMBL" id="KAJ8610109.1"/>
    </source>
</evidence>
<dbReference type="SMART" id="SM00320">
    <property type="entry name" value="WD40"/>
    <property type="match status" value="5"/>
</dbReference>
<dbReference type="Gene3D" id="2.130.10.10">
    <property type="entry name" value="YVTN repeat-like/Quinoprotein amine dehydrogenase"/>
    <property type="match status" value="1"/>
</dbReference>
<keyword evidence="3" id="KW-0677">Repeat</keyword>
<sequence>MLRSELLGEDRPIFRYARGCAAAERPTTKPRRNEEPLQQVEVENAKRRISNSPFKVLEAPALADDFYLDLIDWSPSNVLAIGLGSQVYLWSACTSKATVLCDLGPDDTVSSVSWTQGGAHLAVGSQRGAVRVWDAAKRKKVRDAPGHAARVGCLAWRGDCLASGSRDRTVCLRDVREPTAVASKLKAHRQEVCGLRWSPCGQYLASGGNDNKLFVWSASTMCFSSASPQATKRTTPACRFADHQAAVKAIAWSPHQRGLLASGAGSADRTIKFWNALAATNLNSIDTGSQVCALAWSRTVDELVSTHGFSLNQICLWRFDKQRRTTNYVTLTGHTHRVLYLAMSPDGASMVTGAGDATIRFWNCFPRRGGPGTAHHHASVLVPPFGGTVR</sequence>
<dbReference type="InterPro" id="IPR015943">
    <property type="entry name" value="WD40/YVTN_repeat-like_dom_sf"/>
</dbReference>
<feature type="domain" description="CDC20/Fizzy WD40" evidence="6">
    <location>
        <begin position="57"/>
        <end position="362"/>
    </location>
</feature>
<evidence type="ECO:0000256" key="2">
    <source>
        <dbReference type="ARBA" id="ARBA00022574"/>
    </source>
</evidence>
<evidence type="ECO:0000256" key="3">
    <source>
        <dbReference type="ARBA" id="ARBA00022737"/>
    </source>
</evidence>
<keyword evidence="8" id="KW-1185">Reference proteome</keyword>
<organism evidence="7 8">
    <name type="scientific">Chrysophaeum taylorii</name>
    <dbReference type="NCBI Taxonomy" id="2483200"/>
    <lineage>
        <taxon>Eukaryota</taxon>
        <taxon>Sar</taxon>
        <taxon>Stramenopiles</taxon>
        <taxon>Ochrophyta</taxon>
        <taxon>Pelagophyceae</taxon>
        <taxon>Pelagomonadales</taxon>
        <taxon>Pelagomonadaceae</taxon>
        <taxon>Chrysophaeum</taxon>
    </lineage>
</organism>
<gene>
    <name evidence="7" type="ORF">CTAYLR_007083</name>
</gene>
<dbReference type="InterPro" id="IPR056150">
    <property type="entry name" value="WD40_CDC20-Fz"/>
</dbReference>
<evidence type="ECO:0000256" key="4">
    <source>
        <dbReference type="ARBA" id="ARBA00023306"/>
    </source>
</evidence>
<dbReference type="GO" id="GO:0005680">
    <property type="term" value="C:anaphase-promoting complex"/>
    <property type="evidence" value="ECO:0007669"/>
    <property type="project" value="TreeGrafter"/>
</dbReference>
<name>A0AAD7UKD0_9STRA</name>
<dbReference type="EMBL" id="JAQMWT010000119">
    <property type="protein sequence ID" value="KAJ8610109.1"/>
    <property type="molecule type" value="Genomic_DNA"/>
</dbReference>
<keyword evidence="4" id="KW-0131">Cell cycle</keyword>
<evidence type="ECO:0000256" key="5">
    <source>
        <dbReference type="PROSITE-ProRule" id="PRU00221"/>
    </source>
</evidence>
<dbReference type="GO" id="GO:1990757">
    <property type="term" value="F:ubiquitin ligase activator activity"/>
    <property type="evidence" value="ECO:0007669"/>
    <property type="project" value="TreeGrafter"/>
</dbReference>
<dbReference type="SUPFAM" id="SSF50978">
    <property type="entry name" value="WD40 repeat-like"/>
    <property type="match status" value="1"/>
</dbReference>
<accession>A0AAD7UKD0</accession>
<feature type="repeat" description="WD" evidence="5">
    <location>
        <begin position="185"/>
        <end position="220"/>
    </location>
</feature>
<dbReference type="GO" id="GO:0031145">
    <property type="term" value="P:anaphase-promoting complex-dependent catabolic process"/>
    <property type="evidence" value="ECO:0007669"/>
    <property type="project" value="TreeGrafter"/>
</dbReference>
<feature type="repeat" description="WD" evidence="5">
    <location>
        <begin position="240"/>
        <end position="284"/>
    </location>
</feature>